<gene>
    <name evidence="4" type="ORF">P691DRAFT_806955</name>
</gene>
<dbReference type="InterPro" id="IPR045338">
    <property type="entry name" value="DUF6535"/>
</dbReference>
<evidence type="ECO:0000259" key="3">
    <source>
        <dbReference type="Pfam" id="PF20153"/>
    </source>
</evidence>
<sequence length="709" mass="79963">MDGFLDASQPLPASGRLSSDLSSTHSRAGDRVEEKDDAGRRSYEYVKLKPGGRFNERKSLYDDPAETLPWRCGEKYQYGSVAAADSWQKCHHLVKRYDDDMCDAWREEVDKLLIFAGLFSATVTAFTIESYQWLQEDSVDAASQYLAYLASEYAKSRNTTLPASLTQSLSASTTSVSGAAVRINTFWFLSLTLSLTTVLVGILCLQWLREFQRDASLPHKDALALRQMRFRGLLSWHVPTILSALPLLLQLSLLLFFTGLLNLLWDRNHVVASVISAAVGLVVCFLVATTALPALQFAFMADEHLRGAQCPYKSPQSWLFMRMTQWAFRVMQVICTSWTSESFDWPSFHRLLKSATDLNWPAFDMRWRRYRDALTITWGTPKNSKDAEDIIDVMNWVNDTFTQSPDAVYPIYHCLADLDIPAASCLISRLYKDTPFEDTTFRVMMDDRFSTDTIQKREIISTFYLHIHQDQHRAIKPLYVESVVRILNTQEVPAPFLDWLSTALQEISSHLISSPQQTGKPLIGIADPQILTQMVGCTGSFAAKNSRRNIDVVNTWIMLDNLLWGVRGKAPDELQRHTITIDAINGQYIKLACELFRDLISWVTKNTRELELKSRVEVCMEGLMLIFPEHLTAEDLGSLERQYPEFGVAVELMRVLEGLAPQIGAGPYATQVRPYLYGDGIRDGGGGGTKGWRSLVEKFSTLGLSSGAS</sequence>
<feature type="transmembrane region" description="Helical" evidence="2">
    <location>
        <begin position="236"/>
        <end position="265"/>
    </location>
</feature>
<evidence type="ECO:0000256" key="2">
    <source>
        <dbReference type="SAM" id="Phobius"/>
    </source>
</evidence>
<feature type="domain" description="DUF6535" evidence="3">
    <location>
        <begin position="87"/>
        <end position="265"/>
    </location>
</feature>
<proteinExistence type="predicted"/>
<evidence type="ECO:0000256" key="1">
    <source>
        <dbReference type="SAM" id="MobiDB-lite"/>
    </source>
</evidence>
<dbReference type="OrthoDB" id="2756178at2759"/>
<dbReference type="Proteomes" id="UP000807342">
    <property type="component" value="Unassembled WGS sequence"/>
</dbReference>
<protein>
    <recommendedName>
        <fullName evidence="3">DUF6535 domain-containing protein</fullName>
    </recommendedName>
</protein>
<evidence type="ECO:0000313" key="4">
    <source>
        <dbReference type="EMBL" id="KAF9444719.1"/>
    </source>
</evidence>
<organism evidence="4 5">
    <name type="scientific">Macrolepiota fuliginosa MF-IS2</name>
    <dbReference type="NCBI Taxonomy" id="1400762"/>
    <lineage>
        <taxon>Eukaryota</taxon>
        <taxon>Fungi</taxon>
        <taxon>Dikarya</taxon>
        <taxon>Basidiomycota</taxon>
        <taxon>Agaricomycotina</taxon>
        <taxon>Agaricomycetes</taxon>
        <taxon>Agaricomycetidae</taxon>
        <taxon>Agaricales</taxon>
        <taxon>Agaricineae</taxon>
        <taxon>Agaricaceae</taxon>
        <taxon>Macrolepiota</taxon>
    </lineage>
</organism>
<feature type="compositionally biased region" description="Polar residues" evidence="1">
    <location>
        <begin position="16"/>
        <end position="26"/>
    </location>
</feature>
<dbReference type="AlphaFoldDB" id="A0A9P5X6R7"/>
<dbReference type="EMBL" id="MU151353">
    <property type="protein sequence ID" value="KAF9444719.1"/>
    <property type="molecule type" value="Genomic_DNA"/>
</dbReference>
<dbReference type="Pfam" id="PF20153">
    <property type="entry name" value="DUF6535"/>
    <property type="match status" value="1"/>
</dbReference>
<name>A0A9P5X6R7_9AGAR</name>
<keyword evidence="2" id="KW-1133">Transmembrane helix</keyword>
<keyword evidence="2" id="KW-0812">Transmembrane</keyword>
<evidence type="ECO:0000313" key="5">
    <source>
        <dbReference type="Proteomes" id="UP000807342"/>
    </source>
</evidence>
<feature type="compositionally biased region" description="Basic and acidic residues" evidence="1">
    <location>
        <begin position="27"/>
        <end position="38"/>
    </location>
</feature>
<keyword evidence="5" id="KW-1185">Reference proteome</keyword>
<feature type="transmembrane region" description="Helical" evidence="2">
    <location>
        <begin position="186"/>
        <end position="208"/>
    </location>
</feature>
<accession>A0A9P5X6R7</accession>
<comment type="caution">
    <text evidence="4">The sequence shown here is derived from an EMBL/GenBank/DDBJ whole genome shotgun (WGS) entry which is preliminary data.</text>
</comment>
<keyword evidence="2" id="KW-0472">Membrane</keyword>
<reference evidence="4" key="1">
    <citation type="submission" date="2020-11" db="EMBL/GenBank/DDBJ databases">
        <authorList>
            <consortium name="DOE Joint Genome Institute"/>
            <person name="Ahrendt S."/>
            <person name="Riley R."/>
            <person name="Andreopoulos W."/>
            <person name="Labutti K."/>
            <person name="Pangilinan J."/>
            <person name="Ruiz-Duenas F.J."/>
            <person name="Barrasa J.M."/>
            <person name="Sanchez-Garcia M."/>
            <person name="Camarero S."/>
            <person name="Miyauchi S."/>
            <person name="Serrano A."/>
            <person name="Linde D."/>
            <person name="Babiker R."/>
            <person name="Drula E."/>
            <person name="Ayuso-Fernandez I."/>
            <person name="Pacheco R."/>
            <person name="Padilla G."/>
            <person name="Ferreira P."/>
            <person name="Barriuso J."/>
            <person name="Kellner H."/>
            <person name="Castanera R."/>
            <person name="Alfaro M."/>
            <person name="Ramirez L."/>
            <person name="Pisabarro A.G."/>
            <person name="Kuo A."/>
            <person name="Tritt A."/>
            <person name="Lipzen A."/>
            <person name="He G."/>
            <person name="Yan M."/>
            <person name="Ng V."/>
            <person name="Cullen D."/>
            <person name="Martin F."/>
            <person name="Rosso M.-N."/>
            <person name="Henrissat B."/>
            <person name="Hibbett D."/>
            <person name="Martinez A.T."/>
            <person name="Grigoriev I.V."/>
        </authorList>
    </citation>
    <scope>NUCLEOTIDE SEQUENCE</scope>
    <source>
        <strain evidence="4">MF-IS2</strain>
    </source>
</reference>
<feature type="transmembrane region" description="Helical" evidence="2">
    <location>
        <begin position="271"/>
        <end position="295"/>
    </location>
</feature>
<feature type="region of interest" description="Disordered" evidence="1">
    <location>
        <begin position="1"/>
        <end position="38"/>
    </location>
</feature>